<sequence>MLKKIFLYTALLLIAYTVVLRFLPSDIDTDQSQWGTNVIKARDYILSEEDFKNVIVGTSLSTRLVTDSLGDDFVNLSFSGSTIWDGIELIEAREQKPKRVFIESTFVFKKTDGSLTDYVSKGFSSKLKSTLPVFREKNQPVGVIKGLVTKALKSGGPLASYDSVAVEINPEILEIQSDYFVEEYTDENYEWIFTKKLIWPLERLLDQGIEVVFYEMPLHPSFCESEVIKDVRWHIDELTKREGVSFLKVNNCEAYQTNDGIHLVSHSGLKFTNKLKSQL</sequence>
<accession>A0A0P7C2Z2</accession>
<dbReference type="AlphaFoldDB" id="A0A0P7C2Z2"/>
<name>A0A0P7C2Z2_9BACT</name>
<organism evidence="1 2">
    <name type="scientific">Jiulongibacter sediminis</name>
    <dbReference type="NCBI Taxonomy" id="1605367"/>
    <lineage>
        <taxon>Bacteria</taxon>
        <taxon>Pseudomonadati</taxon>
        <taxon>Bacteroidota</taxon>
        <taxon>Cytophagia</taxon>
        <taxon>Cytophagales</taxon>
        <taxon>Leadbetterellaceae</taxon>
        <taxon>Jiulongibacter</taxon>
    </lineage>
</organism>
<gene>
    <name evidence="1" type="ORF">AFM12_14000</name>
</gene>
<protein>
    <submittedName>
        <fullName evidence="1">Uncharacterized protein</fullName>
    </submittedName>
</protein>
<dbReference type="RefSeq" id="WP_055149299.1">
    <property type="nucleotide sequence ID" value="NZ_JXSZ01000010.1"/>
</dbReference>
<proteinExistence type="predicted"/>
<dbReference type="EMBL" id="LGTQ01000010">
    <property type="protein sequence ID" value="KPM47605.1"/>
    <property type="molecule type" value="Genomic_DNA"/>
</dbReference>
<reference evidence="1 2" key="1">
    <citation type="submission" date="2015-07" db="EMBL/GenBank/DDBJ databases">
        <title>The draft genome sequence of Leadbetterella sp. JN14-9.</title>
        <authorList>
            <person name="Liu Y."/>
            <person name="Du J."/>
            <person name="Shao Z."/>
        </authorList>
    </citation>
    <scope>NUCLEOTIDE SEQUENCE [LARGE SCALE GENOMIC DNA]</scope>
    <source>
        <strain evidence="1 2">JN14-9</strain>
    </source>
</reference>
<keyword evidence="2" id="KW-1185">Reference proteome</keyword>
<comment type="caution">
    <text evidence="1">The sequence shown here is derived from an EMBL/GenBank/DDBJ whole genome shotgun (WGS) entry which is preliminary data.</text>
</comment>
<dbReference type="Proteomes" id="UP000050454">
    <property type="component" value="Unassembled WGS sequence"/>
</dbReference>
<dbReference type="STRING" id="1605367.AFM12_14000"/>
<dbReference type="OrthoDB" id="653624at2"/>
<evidence type="ECO:0000313" key="2">
    <source>
        <dbReference type="Proteomes" id="UP000050454"/>
    </source>
</evidence>
<evidence type="ECO:0000313" key="1">
    <source>
        <dbReference type="EMBL" id="KPM47605.1"/>
    </source>
</evidence>